<dbReference type="InterPro" id="IPR010987">
    <property type="entry name" value="Glutathione-S-Trfase_C-like"/>
</dbReference>
<accession>A0A926S891</accession>
<dbReference type="Gene3D" id="1.20.1050.10">
    <property type="match status" value="1"/>
</dbReference>
<dbReference type="Pfam" id="PF00043">
    <property type="entry name" value="GST_C"/>
    <property type="match status" value="1"/>
</dbReference>
<organism evidence="4 5">
    <name type="scientific">Roseibium aggregatum</name>
    <dbReference type="NCBI Taxonomy" id="187304"/>
    <lineage>
        <taxon>Bacteria</taxon>
        <taxon>Pseudomonadati</taxon>
        <taxon>Pseudomonadota</taxon>
        <taxon>Alphaproteobacteria</taxon>
        <taxon>Hyphomicrobiales</taxon>
        <taxon>Stappiaceae</taxon>
        <taxon>Roseibium</taxon>
    </lineage>
</organism>
<dbReference type="SFLD" id="SFLDS00019">
    <property type="entry name" value="Glutathione_Transferase_(cytos"/>
    <property type="match status" value="1"/>
</dbReference>
<comment type="caution">
    <text evidence="4">The sequence shown here is derived from an EMBL/GenBank/DDBJ whole genome shotgun (WGS) entry which is preliminary data.</text>
</comment>
<dbReference type="SFLD" id="SFLDG00358">
    <property type="entry name" value="Main_(cytGST)"/>
    <property type="match status" value="1"/>
</dbReference>
<comment type="subunit">
    <text evidence="1">Homodimer.</text>
</comment>
<dbReference type="InterPro" id="IPR004045">
    <property type="entry name" value="Glutathione_S-Trfase_N"/>
</dbReference>
<dbReference type="RefSeq" id="WP_190293894.1">
    <property type="nucleotide sequence ID" value="NZ_JABFCZ010000032.1"/>
</dbReference>
<name>A0A926S891_9HYPH</name>
<dbReference type="Pfam" id="PF13409">
    <property type="entry name" value="GST_N_2"/>
    <property type="match status" value="1"/>
</dbReference>
<dbReference type="SUPFAM" id="SSF47616">
    <property type="entry name" value="GST C-terminal domain-like"/>
    <property type="match status" value="1"/>
</dbReference>
<dbReference type="PANTHER" id="PTHR43969:SF9">
    <property type="entry name" value="GLUTATHIONE S TRANSFERASE D10, ISOFORM A-RELATED"/>
    <property type="match status" value="1"/>
</dbReference>
<dbReference type="GO" id="GO:0006749">
    <property type="term" value="P:glutathione metabolic process"/>
    <property type="evidence" value="ECO:0007669"/>
    <property type="project" value="TreeGrafter"/>
</dbReference>
<evidence type="ECO:0000256" key="1">
    <source>
        <dbReference type="ARBA" id="ARBA00011738"/>
    </source>
</evidence>
<sequence length="224" mass="25002">MKLYMHPASAPSRAVMLFAAQENIPLQTHVVDLMTGAQHAPEYGKLNPNRLVPVLDDDGFVLTESTAILRYLAGKSGSDMYPAGLMERARVDEALAWFNGNFYRDYGYNLVYAQLFPHHARRSDEGTKATVSWGRQRSRHWLSLLDEHLIGPQKDFLCLDRLTIADCFGASLVTLGEAIQNDLSAYPNISRWIANMKALPGWEPVNAGFNGMVESLKEQSFIAA</sequence>
<evidence type="ECO:0000259" key="3">
    <source>
        <dbReference type="PROSITE" id="PS50405"/>
    </source>
</evidence>
<feature type="domain" description="GST N-terminal" evidence="2">
    <location>
        <begin position="1"/>
        <end position="80"/>
    </location>
</feature>
<evidence type="ECO:0000313" key="4">
    <source>
        <dbReference type="EMBL" id="MBD1549205.1"/>
    </source>
</evidence>
<evidence type="ECO:0000259" key="2">
    <source>
        <dbReference type="PROSITE" id="PS50404"/>
    </source>
</evidence>
<dbReference type="GO" id="GO:0004364">
    <property type="term" value="F:glutathione transferase activity"/>
    <property type="evidence" value="ECO:0007669"/>
    <property type="project" value="TreeGrafter"/>
</dbReference>
<dbReference type="PROSITE" id="PS50404">
    <property type="entry name" value="GST_NTER"/>
    <property type="match status" value="1"/>
</dbReference>
<dbReference type="InterPro" id="IPR036282">
    <property type="entry name" value="Glutathione-S-Trfase_C_sf"/>
</dbReference>
<dbReference type="PROSITE" id="PS50405">
    <property type="entry name" value="GST_CTER"/>
    <property type="match status" value="1"/>
</dbReference>
<dbReference type="InterPro" id="IPR004046">
    <property type="entry name" value="GST_C"/>
</dbReference>
<feature type="domain" description="GST C-terminal" evidence="3">
    <location>
        <begin position="84"/>
        <end position="221"/>
    </location>
</feature>
<evidence type="ECO:0000313" key="5">
    <source>
        <dbReference type="Proteomes" id="UP000598467"/>
    </source>
</evidence>
<dbReference type="Gene3D" id="3.40.30.10">
    <property type="entry name" value="Glutaredoxin"/>
    <property type="match status" value="1"/>
</dbReference>
<reference evidence="4" key="1">
    <citation type="submission" date="2020-05" db="EMBL/GenBank/DDBJ databases">
        <title>Identification of trans-AT polyketide cluster in two marine bacteria, producers of a novel glutaramide-containing polyketide sesbanimide D and analogs.</title>
        <authorList>
            <person name="Kacar D."/>
            <person name="Rodriguez P."/>
            <person name="Canedo L."/>
            <person name="Gonzalez E."/>
            <person name="Galan B."/>
            <person name="De La Calle F."/>
            <person name="Garcia J.L."/>
        </authorList>
    </citation>
    <scope>NUCLEOTIDE SEQUENCE</scope>
    <source>
        <strain evidence="4">PHM038</strain>
    </source>
</reference>
<dbReference type="InterPro" id="IPR040079">
    <property type="entry name" value="Glutathione_S-Trfase"/>
</dbReference>
<dbReference type="InterPro" id="IPR036249">
    <property type="entry name" value="Thioredoxin-like_sf"/>
</dbReference>
<dbReference type="SUPFAM" id="SSF52833">
    <property type="entry name" value="Thioredoxin-like"/>
    <property type="match status" value="1"/>
</dbReference>
<protein>
    <submittedName>
        <fullName evidence="4">Glutathione S-transferase family protein</fullName>
    </submittedName>
</protein>
<dbReference type="PANTHER" id="PTHR43969">
    <property type="entry name" value="GLUTATHIONE S TRANSFERASE D10, ISOFORM A-RELATED"/>
    <property type="match status" value="1"/>
</dbReference>
<dbReference type="Proteomes" id="UP000598467">
    <property type="component" value="Unassembled WGS sequence"/>
</dbReference>
<dbReference type="EMBL" id="JABFCZ010000032">
    <property type="protein sequence ID" value="MBD1549205.1"/>
    <property type="molecule type" value="Genomic_DNA"/>
</dbReference>
<proteinExistence type="predicted"/>
<gene>
    <name evidence="4" type="ORF">HK439_23335</name>
</gene>
<dbReference type="AlphaFoldDB" id="A0A926S891"/>